<evidence type="ECO:0000256" key="4">
    <source>
        <dbReference type="ARBA" id="ARBA00022692"/>
    </source>
</evidence>
<evidence type="ECO:0000256" key="2">
    <source>
        <dbReference type="ARBA" id="ARBA00005751"/>
    </source>
</evidence>
<dbReference type="InterPro" id="IPR030659">
    <property type="entry name" value="SecY_CS"/>
</dbReference>
<feature type="transmembrane region" description="Helical" evidence="9">
    <location>
        <begin position="175"/>
        <end position="194"/>
    </location>
</feature>
<dbReference type="InterPro" id="IPR023201">
    <property type="entry name" value="SecY_dom_sf"/>
</dbReference>
<dbReference type="PIRSF" id="PIRSF004557">
    <property type="entry name" value="SecY"/>
    <property type="match status" value="1"/>
</dbReference>
<comment type="function">
    <text evidence="9">The central subunit of the protein translocation channel SecYEG. Consists of two halves formed by TMs 1-5 and 6-10. These two domains form a lateral gate at the front which open onto the bilayer between TMs 2 and 7, and are clamped together by SecE at the back. The channel is closed by both a pore ring composed of hydrophobic SecY resides and a short helix (helix 2A) on the extracellular side of the membrane which forms a plug. The plug probably moves laterally to allow the channel to open. The ring and the pore may move independently.</text>
</comment>
<dbReference type="EMBL" id="BAAAZI010000010">
    <property type="protein sequence ID" value="GAA4143155.1"/>
    <property type="molecule type" value="Genomic_DNA"/>
</dbReference>
<dbReference type="InterPro" id="IPR026593">
    <property type="entry name" value="SecY"/>
</dbReference>
<dbReference type="RefSeq" id="WP_344675050.1">
    <property type="nucleotide sequence ID" value="NZ_BAAAZI010000010.1"/>
</dbReference>
<organism evidence="11 12">
    <name type="scientific">Sphingobacterium kyonggiense</name>
    <dbReference type="NCBI Taxonomy" id="714075"/>
    <lineage>
        <taxon>Bacteria</taxon>
        <taxon>Pseudomonadati</taxon>
        <taxon>Bacteroidota</taxon>
        <taxon>Sphingobacteriia</taxon>
        <taxon>Sphingobacteriales</taxon>
        <taxon>Sphingobacteriaceae</taxon>
        <taxon>Sphingobacterium</taxon>
    </lineage>
</organism>
<dbReference type="Proteomes" id="UP001500101">
    <property type="component" value="Unassembled WGS sequence"/>
</dbReference>
<evidence type="ECO:0000256" key="10">
    <source>
        <dbReference type="RuleBase" id="RU004349"/>
    </source>
</evidence>
<dbReference type="PROSITE" id="PS00756">
    <property type="entry name" value="SECY_2"/>
    <property type="match status" value="1"/>
</dbReference>
<feature type="transmembrane region" description="Helical" evidence="9">
    <location>
        <begin position="21"/>
        <end position="39"/>
    </location>
</feature>
<comment type="caution">
    <text evidence="11">The sequence shown here is derived from an EMBL/GenBank/DDBJ whole genome shotgun (WGS) entry which is preliminary data.</text>
</comment>
<dbReference type="PANTHER" id="PTHR10906">
    <property type="entry name" value="SECY/SEC61-ALPHA FAMILY MEMBER"/>
    <property type="match status" value="1"/>
</dbReference>
<keyword evidence="12" id="KW-1185">Reference proteome</keyword>
<dbReference type="PRINTS" id="PR00303">
    <property type="entry name" value="SECYTRNLCASE"/>
</dbReference>
<dbReference type="Pfam" id="PF00344">
    <property type="entry name" value="SecY"/>
    <property type="match status" value="1"/>
</dbReference>
<feature type="transmembrane region" description="Helical" evidence="9">
    <location>
        <begin position="265"/>
        <end position="285"/>
    </location>
</feature>
<dbReference type="InterPro" id="IPR002208">
    <property type="entry name" value="SecY/SEC61-alpha"/>
</dbReference>
<dbReference type="HAMAP" id="MF_01465">
    <property type="entry name" value="SecY"/>
    <property type="match status" value="1"/>
</dbReference>
<comment type="similarity">
    <text evidence="2 9 10">Belongs to the SecY/SEC61-alpha family.</text>
</comment>
<feature type="transmembrane region" description="Helical" evidence="9">
    <location>
        <begin position="116"/>
        <end position="133"/>
    </location>
</feature>
<gene>
    <name evidence="9 11" type="primary">secY</name>
    <name evidence="11" type="ORF">GCM10022216_24820</name>
</gene>
<reference evidence="12" key="1">
    <citation type="journal article" date="2019" name="Int. J. Syst. Evol. Microbiol.">
        <title>The Global Catalogue of Microorganisms (GCM) 10K type strain sequencing project: providing services to taxonomists for standard genome sequencing and annotation.</title>
        <authorList>
            <consortium name="The Broad Institute Genomics Platform"/>
            <consortium name="The Broad Institute Genome Sequencing Center for Infectious Disease"/>
            <person name="Wu L."/>
            <person name="Ma J."/>
        </authorList>
    </citation>
    <scope>NUCLEOTIDE SEQUENCE [LARGE SCALE GENOMIC DNA]</scope>
    <source>
        <strain evidence="12">JCM 16704</strain>
    </source>
</reference>
<sequence>MKKLITTLTNIWKIEELRNRILNTLLFLLIYRVGCHVVLPGVNPDALVQHKEGGNDILNLINMFAGGSFSRAAIFALGVMPYISASIVVQLLGIAVPAFQKMQKEGESGRKKMTQITRYLTVAITLVQAIAYVKTQIGPEAKTIADPMFSILSAIVLTAGTLFVMWLGEKITDKGIGNGISLIIMAGIIAQLPAGITSEWASRMSPSGGGPIPLLLEFVALFFVVIFTILIVQGVRKIPVQYAKKIVGNKQIGGVRQYIPLKVNAAGVMPIIFAQAIMFLPMSLTQFFPNVQSDFLTSLSNYTSVTYNVVFALLIIAFTFFYTAIMVNPQQMSEDMKKNGGFIPGVKPGYETNLFIDNVISHITFPGAIFVAIIAILPAIATLFGVNNQFAHFYGGTSLLILVGVVLDTIQQIESHLLMRHYDGLMKTGRVKGRSTATTVEGYDQSAL</sequence>
<keyword evidence="4 9" id="KW-0812">Transmembrane</keyword>
<keyword evidence="8 9" id="KW-0472">Membrane</keyword>
<feature type="transmembrane region" description="Helical" evidence="9">
    <location>
        <begin position="72"/>
        <end position="96"/>
    </location>
</feature>
<feature type="transmembrane region" description="Helical" evidence="9">
    <location>
        <begin position="214"/>
        <end position="235"/>
    </location>
</feature>
<evidence type="ECO:0000256" key="3">
    <source>
        <dbReference type="ARBA" id="ARBA00022448"/>
    </source>
</evidence>
<feature type="transmembrane region" description="Helical" evidence="9">
    <location>
        <begin position="363"/>
        <end position="384"/>
    </location>
</feature>
<keyword evidence="9" id="KW-1003">Cell membrane</keyword>
<feature type="transmembrane region" description="Helical" evidence="9">
    <location>
        <begin position="148"/>
        <end position="168"/>
    </location>
</feature>
<keyword evidence="5 9" id="KW-0653">Protein transport</keyword>
<name>A0ABP7YXQ7_9SPHI</name>
<keyword evidence="7 9" id="KW-0811">Translocation</keyword>
<feature type="transmembrane region" description="Helical" evidence="9">
    <location>
        <begin position="305"/>
        <end position="327"/>
    </location>
</feature>
<dbReference type="Gene3D" id="1.10.3370.10">
    <property type="entry name" value="SecY subunit domain"/>
    <property type="match status" value="1"/>
</dbReference>
<evidence type="ECO:0000313" key="12">
    <source>
        <dbReference type="Proteomes" id="UP001500101"/>
    </source>
</evidence>
<proteinExistence type="inferred from homology"/>
<dbReference type="NCBIfam" id="TIGR00967">
    <property type="entry name" value="3a0501s007"/>
    <property type="match status" value="1"/>
</dbReference>
<evidence type="ECO:0000256" key="7">
    <source>
        <dbReference type="ARBA" id="ARBA00023010"/>
    </source>
</evidence>
<keyword evidence="6 9" id="KW-1133">Transmembrane helix</keyword>
<evidence type="ECO:0000256" key="9">
    <source>
        <dbReference type="HAMAP-Rule" id="MF_01465"/>
    </source>
</evidence>
<feature type="transmembrane region" description="Helical" evidence="9">
    <location>
        <begin position="390"/>
        <end position="410"/>
    </location>
</feature>
<evidence type="ECO:0000256" key="5">
    <source>
        <dbReference type="ARBA" id="ARBA00022927"/>
    </source>
</evidence>
<protein>
    <recommendedName>
        <fullName evidence="9">Protein translocase subunit SecY</fullName>
    </recommendedName>
</protein>
<evidence type="ECO:0000313" key="11">
    <source>
        <dbReference type="EMBL" id="GAA4143155.1"/>
    </source>
</evidence>
<evidence type="ECO:0000256" key="8">
    <source>
        <dbReference type="ARBA" id="ARBA00023136"/>
    </source>
</evidence>
<dbReference type="SUPFAM" id="SSF103491">
    <property type="entry name" value="Preprotein translocase SecY subunit"/>
    <property type="match status" value="1"/>
</dbReference>
<evidence type="ECO:0000256" key="1">
    <source>
        <dbReference type="ARBA" id="ARBA00004141"/>
    </source>
</evidence>
<keyword evidence="3 9" id="KW-0813">Transport</keyword>
<comment type="subunit">
    <text evidence="9">Component of the Sec protein translocase complex. Heterotrimer consisting of SecY, SecE and SecG subunits. The heterotrimers can form oligomers, although 1 heterotrimer is thought to be able to translocate proteins. Interacts with the ribosome. Interacts with SecDF, and other proteins may be involved. Interacts with SecA.</text>
</comment>
<evidence type="ECO:0000256" key="6">
    <source>
        <dbReference type="ARBA" id="ARBA00022989"/>
    </source>
</evidence>
<accession>A0ABP7YXQ7</accession>
<comment type="subcellular location">
    <subcellularLocation>
        <location evidence="9">Cell membrane</location>
        <topology evidence="9">Multi-pass membrane protein</topology>
    </subcellularLocation>
    <subcellularLocation>
        <location evidence="1">Membrane</location>
        <topology evidence="1">Multi-pass membrane protein</topology>
    </subcellularLocation>
</comment>